<dbReference type="InterPro" id="IPR029675">
    <property type="entry name" value="PGAP4"/>
</dbReference>
<name>A0ABN8NVL7_9CNID</name>
<comment type="caution">
    <text evidence="2">The sequence shown here is derived from an EMBL/GenBank/DDBJ whole genome shotgun (WGS) entry which is preliminary data.</text>
</comment>
<keyword evidence="1" id="KW-0812">Transmembrane</keyword>
<gene>
    <name evidence="2" type="ORF">PLOB_00029519</name>
</gene>
<dbReference type="PANTHER" id="PTHR31410">
    <property type="entry name" value="TRANSMEMBRANE PROTEIN 246"/>
    <property type="match status" value="1"/>
</dbReference>
<evidence type="ECO:0000313" key="2">
    <source>
        <dbReference type="EMBL" id="CAH3122726.1"/>
    </source>
</evidence>
<feature type="transmembrane region" description="Helical" evidence="1">
    <location>
        <begin position="326"/>
        <end position="346"/>
    </location>
</feature>
<evidence type="ECO:0000313" key="3">
    <source>
        <dbReference type="Proteomes" id="UP001159405"/>
    </source>
</evidence>
<keyword evidence="1" id="KW-0472">Membrane</keyword>
<reference evidence="2 3" key="1">
    <citation type="submission" date="2022-05" db="EMBL/GenBank/DDBJ databases">
        <authorList>
            <consortium name="Genoscope - CEA"/>
            <person name="William W."/>
        </authorList>
    </citation>
    <scope>NUCLEOTIDE SEQUENCE [LARGE SCALE GENOMIC DNA]</scope>
</reference>
<proteinExistence type="predicted"/>
<evidence type="ECO:0000256" key="1">
    <source>
        <dbReference type="SAM" id="Phobius"/>
    </source>
</evidence>
<feature type="transmembrane region" description="Helical" evidence="1">
    <location>
        <begin position="72"/>
        <end position="91"/>
    </location>
</feature>
<dbReference type="Proteomes" id="UP001159405">
    <property type="component" value="Unassembled WGS sequence"/>
</dbReference>
<feature type="transmembrane region" description="Helical" evidence="1">
    <location>
        <begin position="29"/>
        <end position="51"/>
    </location>
</feature>
<dbReference type="EMBL" id="CALNXK010000037">
    <property type="protein sequence ID" value="CAH3122726.1"/>
    <property type="molecule type" value="Genomic_DNA"/>
</dbReference>
<accession>A0ABN8NVL7</accession>
<sequence length="447" mass="51168">MIYITGLKNPRGTTWLFSSLTKDLNKSGYVGYVWSGQAVLGFGTAGLESLGKYMGRCTRSFSRVRMSLCGRRGFFVAIIYILTFALVLPVLCHKLGFSTYFAKPKEPYKLLEIQNDERTKHARENLETLKQRTKPLSPKQSKQIEFLIVVLTAFRAANTHYLLQVTARLLPQVRDDGGRSIITILNSDPKSGLNEDAHYLSSFITLTNSSAPLTSNLRSREKEDYVVGLETVLQYNSTYVLMIEDDALPSENLLKDLRFVLRHKMPWKFLKTRRDWAFLKLYYPEKWQGFGWPELPELILVGFLGGCFGAWIELKLETRLRFKKQFIICAFIVWSTYFVLVVYTVGRAHLIELRKLSAVLYSVVKAHGCCTPGVLYQRSHALELAKFLKSVNCNEAYPMDVAIDDFAKNRSLERYVVIPNMVSHIGVHSSLSNSVKHFAEFYLMFKP</sequence>
<protein>
    <submittedName>
        <fullName evidence="2">Uncharacterized protein</fullName>
    </submittedName>
</protein>
<dbReference type="CDD" id="cd22190">
    <property type="entry name" value="PGAP4"/>
    <property type="match status" value="1"/>
</dbReference>
<organism evidence="2 3">
    <name type="scientific">Porites lobata</name>
    <dbReference type="NCBI Taxonomy" id="104759"/>
    <lineage>
        <taxon>Eukaryota</taxon>
        <taxon>Metazoa</taxon>
        <taxon>Cnidaria</taxon>
        <taxon>Anthozoa</taxon>
        <taxon>Hexacorallia</taxon>
        <taxon>Scleractinia</taxon>
        <taxon>Fungiina</taxon>
        <taxon>Poritidae</taxon>
        <taxon>Porites</taxon>
    </lineage>
</organism>
<keyword evidence="1" id="KW-1133">Transmembrane helix</keyword>
<dbReference type="PANTHER" id="PTHR31410:SF2">
    <property type="entry name" value="GLYCOSYL TRANSFERASE 64 DOMAIN-CONTAINING PROTEIN"/>
    <property type="match status" value="1"/>
</dbReference>
<keyword evidence="3" id="KW-1185">Reference proteome</keyword>
<feature type="transmembrane region" description="Helical" evidence="1">
    <location>
        <begin position="298"/>
        <end position="314"/>
    </location>
</feature>